<reference evidence="3 5" key="1">
    <citation type="submission" date="2018-02" db="EMBL/GenBank/DDBJ databases">
        <title>Fusarium culmorum secondary metabolites in fungal-bacterial-plant interactions.</title>
        <authorList>
            <person name="Schmidt R."/>
        </authorList>
    </citation>
    <scope>NUCLEOTIDE SEQUENCE [LARGE SCALE GENOMIC DNA]</scope>
    <source>
        <strain evidence="3 5">PV</strain>
    </source>
</reference>
<proteinExistence type="predicted"/>
<dbReference type="OrthoDB" id="3596450at2759"/>
<dbReference type="InterPro" id="IPR045518">
    <property type="entry name" value="2EXR"/>
</dbReference>
<feature type="domain" description="2EXR" evidence="2">
    <location>
        <begin position="6"/>
        <end position="80"/>
    </location>
</feature>
<protein>
    <recommendedName>
        <fullName evidence="2">2EXR domain-containing protein</fullName>
    </recommendedName>
</protein>
<dbReference type="EMBL" id="PVEM01000002">
    <property type="protein sequence ID" value="PTD10945.1"/>
    <property type="molecule type" value="Genomic_DNA"/>
</dbReference>
<gene>
    <name evidence="3" type="ORF">FCULG_00011266</name>
    <name evidence="4" type="ORF">HYE67_010238</name>
</gene>
<feature type="region of interest" description="Disordered" evidence="1">
    <location>
        <begin position="32"/>
        <end position="54"/>
    </location>
</feature>
<evidence type="ECO:0000313" key="4">
    <source>
        <dbReference type="EMBL" id="QPC68007.1"/>
    </source>
</evidence>
<dbReference type="Proteomes" id="UP000241587">
    <property type="component" value="Unassembled WGS sequence"/>
</dbReference>
<evidence type="ECO:0000313" key="3">
    <source>
        <dbReference type="EMBL" id="PTD10945.1"/>
    </source>
</evidence>
<dbReference type="OMA" id="NAKWFER"/>
<organism evidence="3 5">
    <name type="scientific">Fusarium culmorum</name>
    <dbReference type="NCBI Taxonomy" id="5516"/>
    <lineage>
        <taxon>Eukaryota</taxon>
        <taxon>Fungi</taxon>
        <taxon>Dikarya</taxon>
        <taxon>Ascomycota</taxon>
        <taxon>Pezizomycotina</taxon>
        <taxon>Sordariomycetes</taxon>
        <taxon>Hypocreomycetidae</taxon>
        <taxon>Hypocreales</taxon>
        <taxon>Nectriaceae</taxon>
        <taxon>Fusarium</taxon>
    </lineage>
</organism>
<sequence length="356" mass="41300">MSSSTFHSFRRLPVELRQQIWEEACLPMDPSQRLPPPCNWSQTSEQDPSGPNNKSAYMIDGGLWMACKESREVIIKHTHFEEWVQLQNRAIDEGHGLMGYEADWDGGESAAHPATIAIKEGNQEWHMLAYPAQDIFCVNPDVRIPMRQEIEDSCLSMSFIRDPEKELFQSMPLENIAFDFDQSWMEDGECGTSYYKMKYEQSARGYWASLLRGVLQRDVPHKTLWIIDKNAKWFERSLKDDRTVCIDSEGEYVEVSWDDVPESTGDGVSHSASAFLSSFYCANVSELSQEFAGPGSYYPYCAYESDEETHNFKLKDWVRLLVRRENKVQETTWECWDKCDSIGWCICQDEEGNWWD</sequence>
<keyword evidence="5" id="KW-1185">Reference proteome</keyword>
<dbReference type="PANTHER" id="PTHR35910">
    <property type="entry name" value="2EXR DOMAIN-CONTAINING PROTEIN"/>
    <property type="match status" value="1"/>
</dbReference>
<dbReference type="AlphaFoldDB" id="A0A2T4H5D9"/>
<name>A0A2T4H5D9_FUSCU</name>
<dbReference type="Proteomes" id="UP000663297">
    <property type="component" value="Chromosome 4"/>
</dbReference>
<evidence type="ECO:0000313" key="5">
    <source>
        <dbReference type="Proteomes" id="UP000241587"/>
    </source>
</evidence>
<reference evidence="4" key="2">
    <citation type="submission" date="2020-11" db="EMBL/GenBank/DDBJ databases">
        <title>The chromosome-scale genome resource for two endophytic Fusarium species: F. culmorum and F. pseudograminearum.</title>
        <authorList>
            <person name="Yuan Z."/>
        </authorList>
    </citation>
    <scope>NUCLEOTIDE SEQUENCE</scope>
    <source>
        <strain evidence="4">Class2-1B</strain>
    </source>
</reference>
<dbReference type="PANTHER" id="PTHR35910:SF6">
    <property type="entry name" value="2EXR DOMAIN-CONTAINING PROTEIN"/>
    <property type="match status" value="1"/>
</dbReference>
<dbReference type="Pfam" id="PF20150">
    <property type="entry name" value="2EXR"/>
    <property type="match status" value="1"/>
</dbReference>
<evidence type="ECO:0000259" key="2">
    <source>
        <dbReference type="Pfam" id="PF20150"/>
    </source>
</evidence>
<dbReference type="EMBL" id="CP064750">
    <property type="protein sequence ID" value="QPC68007.1"/>
    <property type="molecule type" value="Genomic_DNA"/>
</dbReference>
<evidence type="ECO:0000256" key="1">
    <source>
        <dbReference type="SAM" id="MobiDB-lite"/>
    </source>
</evidence>
<accession>A0A2T4H5D9</accession>
<feature type="compositionally biased region" description="Polar residues" evidence="1">
    <location>
        <begin position="39"/>
        <end position="54"/>
    </location>
</feature>